<keyword evidence="3" id="KW-1185">Reference proteome</keyword>
<organism evidence="2 3">
    <name type="scientific">Agrocybe pediades</name>
    <dbReference type="NCBI Taxonomy" id="84607"/>
    <lineage>
        <taxon>Eukaryota</taxon>
        <taxon>Fungi</taxon>
        <taxon>Dikarya</taxon>
        <taxon>Basidiomycota</taxon>
        <taxon>Agaricomycotina</taxon>
        <taxon>Agaricomycetes</taxon>
        <taxon>Agaricomycetidae</taxon>
        <taxon>Agaricales</taxon>
        <taxon>Agaricineae</taxon>
        <taxon>Strophariaceae</taxon>
        <taxon>Agrocybe</taxon>
    </lineage>
</organism>
<dbReference type="AlphaFoldDB" id="A0A8H4VSR6"/>
<name>A0A8H4VSR6_9AGAR</name>
<evidence type="ECO:0000313" key="2">
    <source>
        <dbReference type="EMBL" id="KAF4621446.1"/>
    </source>
</evidence>
<evidence type="ECO:0000313" key="3">
    <source>
        <dbReference type="Proteomes" id="UP000521872"/>
    </source>
</evidence>
<evidence type="ECO:0000256" key="1">
    <source>
        <dbReference type="SAM" id="MobiDB-lite"/>
    </source>
</evidence>
<dbReference type="Proteomes" id="UP000521872">
    <property type="component" value="Unassembled WGS sequence"/>
</dbReference>
<comment type="caution">
    <text evidence="2">The sequence shown here is derived from an EMBL/GenBank/DDBJ whole genome shotgun (WGS) entry which is preliminary data.</text>
</comment>
<proteinExistence type="predicted"/>
<sequence length="313" mass="34480">MAPVVKWNTPEETLDIEFKDHEEEYPNSFYDYWDGNVPGEPEGYIPGRHTHNRTPPSPSTLALGLPLLTALRVDPLLWGRVDANYNDKSGSNNATPTPSPCHDEKAVELAPSGGGIKTCQRPEDGAATAGTQDENREEDTPLDCQAETVQPADASEDGREPDTALGVRLSTRVPISLYQRTRQAKDEPGSDFGRLDRRTQGREGKDGEERACLRPVEGLVARSLRADWHSGHASRYTPMTRPSPRAHATEVDERRPGHVNQAAGACCAGHIPPAYRRSSIIAASRTPSMLNSAPLEFLKKSILLLYIFMFIFL</sequence>
<reference evidence="2 3" key="1">
    <citation type="submission" date="2019-12" db="EMBL/GenBank/DDBJ databases">
        <authorList>
            <person name="Floudas D."/>
            <person name="Bentzer J."/>
            <person name="Ahren D."/>
            <person name="Johansson T."/>
            <person name="Persson P."/>
            <person name="Tunlid A."/>
        </authorList>
    </citation>
    <scope>NUCLEOTIDE SEQUENCE [LARGE SCALE GENOMIC DNA]</scope>
    <source>
        <strain evidence="2 3">CBS 102.39</strain>
    </source>
</reference>
<accession>A0A8H4VSR6</accession>
<feature type="region of interest" description="Disordered" evidence="1">
    <location>
        <begin position="85"/>
        <end position="209"/>
    </location>
</feature>
<gene>
    <name evidence="2" type="ORF">D9613_000059</name>
</gene>
<feature type="compositionally biased region" description="Basic and acidic residues" evidence="1">
    <location>
        <begin position="183"/>
        <end position="209"/>
    </location>
</feature>
<feature type="compositionally biased region" description="Polar residues" evidence="1">
    <location>
        <begin position="86"/>
        <end position="96"/>
    </location>
</feature>
<dbReference type="EMBL" id="JAACJL010000015">
    <property type="protein sequence ID" value="KAF4621446.1"/>
    <property type="molecule type" value="Genomic_DNA"/>
</dbReference>
<protein>
    <submittedName>
        <fullName evidence="2">Uncharacterized protein</fullName>
    </submittedName>
</protein>